<comment type="caution">
    <text evidence="20">The sequence shown here is derived from an EMBL/GenBank/DDBJ whole genome shotgun (WGS) entry which is preliminary data.</text>
</comment>
<evidence type="ECO:0000256" key="15">
    <source>
        <dbReference type="ARBA" id="ARBA00049303"/>
    </source>
</evidence>
<dbReference type="EMBL" id="DYDO01000010">
    <property type="protein sequence ID" value="DBA17637.1"/>
    <property type="molecule type" value="Genomic_DNA"/>
</dbReference>
<keyword evidence="21" id="KW-1185">Reference proteome</keyword>
<evidence type="ECO:0000256" key="2">
    <source>
        <dbReference type="ARBA" id="ARBA00004514"/>
    </source>
</evidence>
<dbReference type="Proteomes" id="UP001181693">
    <property type="component" value="Unassembled WGS sequence"/>
</dbReference>
<comment type="catalytic activity">
    <reaction evidence="15">
        <text>L-arginyl-[protein] + S-adenosyl-L-methionine = N(omega)-methyl-L-arginyl-[protein] + S-adenosyl-L-homocysteine + H(+)</text>
        <dbReference type="Rhea" id="RHEA:48100"/>
        <dbReference type="Rhea" id="RHEA-COMP:10532"/>
        <dbReference type="Rhea" id="RHEA-COMP:11990"/>
        <dbReference type="ChEBI" id="CHEBI:15378"/>
        <dbReference type="ChEBI" id="CHEBI:29965"/>
        <dbReference type="ChEBI" id="CHEBI:57856"/>
        <dbReference type="ChEBI" id="CHEBI:59789"/>
        <dbReference type="ChEBI" id="CHEBI:65280"/>
    </reaction>
    <physiologicalReaction direction="left-to-right" evidence="15">
        <dbReference type="Rhea" id="RHEA:48101"/>
    </physiologicalReaction>
</comment>
<organism evidence="20 21">
    <name type="scientific">Pyxicephalus adspersus</name>
    <name type="common">African bullfrog</name>
    <dbReference type="NCBI Taxonomy" id="30357"/>
    <lineage>
        <taxon>Eukaryota</taxon>
        <taxon>Metazoa</taxon>
        <taxon>Chordata</taxon>
        <taxon>Craniata</taxon>
        <taxon>Vertebrata</taxon>
        <taxon>Euteleostomi</taxon>
        <taxon>Amphibia</taxon>
        <taxon>Batrachia</taxon>
        <taxon>Anura</taxon>
        <taxon>Neobatrachia</taxon>
        <taxon>Ranoidea</taxon>
        <taxon>Pyxicephalidae</taxon>
        <taxon>Pyxicephalinae</taxon>
        <taxon>Pyxicephalus</taxon>
    </lineage>
</organism>
<dbReference type="InterPro" id="IPR025799">
    <property type="entry name" value="Arg_MeTrfase"/>
</dbReference>
<keyword evidence="13" id="KW-0539">Nucleus</keyword>
<dbReference type="GO" id="GO:0008270">
    <property type="term" value="F:zinc ion binding"/>
    <property type="evidence" value="ECO:0007669"/>
    <property type="project" value="UniProtKB-KW"/>
</dbReference>
<dbReference type="GO" id="GO:0032259">
    <property type="term" value="P:methylation"/>
    <property type="evidence" value="ECO:0007669"/>
    <property type="project" value="UniProtKB-KW"/>
</dbReference>
<evidence type="ECO:0000256" key="12">
    <source>
        <dbReference type="ARBA" id="ARBA00022990"/>
    </source>
</evidence>
<evidence type="ECO:0000256" key="3">
    <source>
        <dbReference type="ARBA" id="ARBA00011925"/>
    </source>
</evidence>
<dbReference type="Gene3D" id="3.40.50.150">
    <property type="entry name" value="Vaccinia Virus protein VP39"/>
    <property type="match status" value="1"/>
</dbReference>
<evidence type="ECO:0000256" key="1">
    <source>
        <dbReference type="ARBA" id="ARBA00004123"/>
    </source>
</evidence>
<dbReference type="GO" id="GO:0005634">
    <property type="term" value="C:nucleus"/>
    <property type="evidence" value="ECO:0007669"/>
    <property type="project" value="UniProtKB-SubCell"/>
</dbReference>
<name>A0AAV2ZUI5_PYXAD</name>
<dbReference type="Pfam" id="PF22528">
    <property type="entry name" value="PRMT_C"/>
    <property type="match status" value="1"/>
</dbReference>
<evidence type="ECO:0000256" key="11">
    <source>
        <dbReference type="ARBA" id="ARBA00022833"/>
    </source>
</evidence>
<dbReference type="Pfam" id="PF06325">
    <property type="entry name" value="PrmA"/>
    <property type="match status" value="1"/>
</dbReference>
<evidence type="ECO:0000256" key="8">
    <source>
        <dbReference type="ARBA" id="ARBA00022691"/>
    </source>
</evidence>
<evidence type="ECO:0000256" key="9">
    <source>
        <dbReference type="ARBA" id="ARBA00022723"/>
    </source>
</evidence>
<feature type="domain" description="Protein arginine N-methyltransferase" evidence="19">
    <location>
        <begin position="168"/>
        <end position="327"/>
    </location>
</feature>
<comment type="catalytic activity">
    <reaction evidence="14">
        <text>L-arginyl-[protein] + 2 S-adenosyl-L-methionine = N(omega),N(omega)-dimethyl-L-arginyl-[protein] + 2 S-adenosyl-L-homocysteine + 2 H(+)</text>
        <dbReference type="Rhea" id="RHEA:48096"/>
        <dbReference type="Rhea" id="RHEA-COMP:10532"/>
        <dbReference type="Rhea" id="RHEA-COMP:11991"/>
        <dbReference type="ChEBI" id="CHEBI:15378"/>
        <dbReference type="ChEBI" id="CHEBI:29965"/>
        <dbReference type="ChEBI" id="CHEBI:57856"/>
        <dbReference type="ChEBI" id="CHEBI:59789"/>
        <dbReference type="ChEBI" id="CHEBI:61897"/>
        <dbReference type="EC" id="2.1.1.319"/>
    </reaction>
    <physiologicalReaction direction="left-to-right" evidence="14">
        <dbReference type="Rhea" id="RHEA:48097"/>
    </physiologicalReaction>
</comment>
<evidence type="ECO:0000256" key="7">
    <source>
        <dbReference type="ARBA" id="ARBA00022679"/>
    </source>
</evidence>
<gene>
    <name evidence="20" type="ORF">GDO54_003055</name>
</gene>
<dbReference type="FunFam" id="3.40.50.150:FF:000034">
    <property type="entry name" value="Protein arginine N-methyltransferase 3"/>
    <property type="match status" value="1"/>
</dbReference>
<dbReference type="EC" id="2.1.1.319" evidence="3"/>
<sequence>MNADVRCGSSSAGAIADLNESEDCAYFSSYGHFSIHEEMLKDAVRTESYRNFMYQNGDIFKDKVVLDVGCGTGILSMFAAKSGAKKVISVDQSEILYQAMDIIRLNKLEDKIVLIKGRIEEIDLPVENVDIIISEWMGYLLLFESMLDSVIYARDKFLAPGGAVYPDRCTISLVALSDAERHAGKLAFWDDVYGFNMSCMKKAVLLETVVEVVKPDSVISQPFIIKDIDCQVTTVKELDFSSDFSLTITKDGMCTALAGYFDAFFEKDCHTPVAFSTGPACTKTHWKQTVFLLEKPTDVKAGDTLTGNIFVRKNRKDPRSLIVTLSLNGVTQNYVLQ</sequence>
<dbReference type="PANTHER" id="PTHR11006:SF53">
    <property type="entry name" value="PROTEIN ARGININE N-METHYLTRANSFERASE 3"/>
    <property type="match status" value="1"/>
</dbReference>
<evidence type="ECO:0000313" key="21">
    <source>
        <dbReference type="Proteomes" id="UP001181693"/>
    </source>
</evidence>
<proteinExistence type="predicted"/>
<evidence type="ECO:0000256" key="10">
    <source>
        <dbReference type="ARBA" id="ARBA00022771"/>
    </source>
</evidence>
<keyword evidence="11" id="KW-0862">Zinc</keyword>
<accession>A0AAV2ZUI5</accession>
<evidence type="ECO:0000256" key="17">
    <source>
        <dbReference type="ARBA" id="ARBA00075283"/>
    </source>
</evidence>
<keyword evidence="6 18" id="KW-0489">Methyltransferase</keyword>
<dbReference type="SUPFAM" id="SSF53335">
    <property type="entry name" value="S-adenosyl-L-methionine-dependent methyltransferases"/>
    <property type="match status" value="1"/>
</dbReference>
<dbReference type="Gene3D" id="2.70.160.11">
    <property type="entry name" value="Hnrnp arginine n-methyltransferase1"/>
    <property type="match status" value="1"/>
</dbReference>
<keyword evidence="8 18" id="KW-0949">S-adenosyl-L-methionine</keyword>
<keyword evidence="9" id="KW-0479">Metal-binding</keyword>
<dbReference type="GO" id="GO:0005829">
    <property type="term" value="C:cytosol"/>
    <property type="evidence" value="ECO:0007669"/>
    <property type="project" value="UniProtKB-SubCell"/>
</dbReference>
<evidence type="ECO:0000256" key="18">
    <source>
        <dbReference type="PROSITE-ProRule" id="PRU01015"/>
    </source>
</evidence>
<keyword evidence="5" id="KW-0597">Phosphoprotein</keyword>
<dbReference type="FunFam" id="2.70.160.11:FF:000005">
    <property type="entry name" value="protein arginine N-methyltransferase 3 isoform X2"/>
    <property type="match status" value="1"/>
</dbReference>
<dbReference type="PANTHER" id="PTHR11006">
    <property type="entry name" value="PROTEIN ARGININE N-METHYLTRANSFERASE"/>
    <property type="match status" value="1"/>
</dbReference>
<dbReference type="InterPro" id="IPR029063">
    <property type="entry name" value="SAM-dependent_MTases_sf"/>
</dbReference>
<reference evidence="20" key="1">
    <citation type="thesis" date="2020" institute="ProQuest LLC" country="789 East Eisenhower Parkway, Ann Arbor, MI, USA">
        <title>Comparative Genomics and Chromosome Evolution.</title>
        <authorList>
            <person name="Mudd A.B."/>
        </authorList>
    </citation>
    <scope>NUCLEOTIDE SEQUENCE</scope>
    <source>
        <strain evidence="20">1538</strain>
        <tissue evidence="20">Blood</tissue>
    </source>
</reference>
<keyword evidence="4" id="KW-0963">Cytoplasm</keyword>
<evidence type="ECO:0000256" key="6">
    <source>
        <dbReference type="ARBA" id="ARBA00022603"/>
    </source>
</evidence>
<dbReference type="PROSITE" id="PS51678">
    <property type="entry name" value="SAM_MT_PRMT"/>
    <property type="match status" value="1"/>
</dbReference>
<evidence type="ECO:0000256" key="16">
    <source>
        <dbReference type="ARBA" id="ARBA00069516"/>
    </source>
</evidence>
<keyword evidence="10" id="KW-0863">Zinc-finger</keyword>
<dbReference type="GO" id="GO:0042054">
    <property type="term" value="F:histone methyltransferase activity"/>
    <property type="evidence" value="ECO:0007669"/>
    <property type="project" value="TreeGrafter"/>
</dbReference>
<comment type="subcellular location">
    <subcellularLocation>
        <location evidence="2">Cytoplasm</location>
        <location evidence="2">Cytosol</location>
    </subcellularLocation>
    <subcellularLocation>
        <location evidence="1">Nucleus</location>
    </subcellularLocation>
</comment>
<evidence type="ECO:0000256" key="4">
    <source>
        <dbReference type="ARBA" id="ARBA00022490"/>
    </source>
</evidence>
<dbReference type="InterPro" id="IPR055135">
    <property type="entry name" value="PRMT_dom"/>
</dbReference>
<evidence type="ECO:0000259" key="19">
    <source>
        <dbReference type="Pfam" id="PF22528"/>
    </source>
</evidence>
<evidence type="ECO:0000256" key="14">
    <source>
        <dbReference type="ARBA" id="ARBA00047384"/>
    </source>
</evidence>
<evidence type="ECO:0000256" key="5">
    <source>
        <dbReference type="ARBA" id="ARBA00022553"/>
    </source>
</evidence>
<evidence type="ECO:0000313" key="20">
    <source>
        <dbReference type="EMBL" id="DBA17637.1"/>
    </source>
</evidence>
<dbReference type="CDD" id="cd02440">
    <property type="entry name" value="AdoMet_MTases"/>
    <property type="match status" value="1"/>
</dbReference>
<evidence type="ECO:0000256" key="13">
    <source>
        <dbReference type="ARBA" id="ARBA00023242"/>
    </source>
</evidence>
<keyword evidence="7 18" id="KW-0808">Transferase</keyword>
<keyword evidence="12" id="KW-0007">Acetylation</keyword>
<protein>
    <recommendedName>
        <fullName evidence="16">Protein arginine N-methyltransferase 3</fullName>
        <ecNumber evidence="3">2.1.1.319</ecNumber>
    </recommendedName>
    <alternativeName>
        <fullName evidence="17">Heterogeneous nuclear ribonucleoprotein methyltransferase-like protein 3</fullName>
    </alternativeName>
</protein>
<dbReference type="AlphaFoldDB" id="A0AAV2ZUI5"/>
<dbReference type="GO" id="GO:0035242">
    <property type="term" value="F:protein-arginine omega-N asymmetric methyltransferase activity"/>
    <property type="evidence" value="ECO:0007669"/>
    <property type="project" value="UniProtKB-EC"/>
</dbReference>